<protein>
    <submittedName>
        <fullName evidence="1">LRR receptor-like serine/threonine-protein kinase erl1</fullName>
    </submittedName>
</protein>
<gene>
    <name evidence="1" type="ORF">PHJA_001982900</name>
</gene>
<dbReference type="EMBL" id="BMAC01000525">
    <property type="protein sequence ID" value="GFP98390.1"/>
    <property type="molecule type" value="Genomic_DNA"/>
</dbReference>
<dbReference type="InterPro" id="IPR053038">
    <property type="entry name" value="RLP_Defense"/>
</dbReference>
<organism evidence="1 2">
    <name type="scientific">Phtheirospermum japonicum</name>
    <dbReference type="NCBI Taxonomy" id="374723"/>
    <lineage>
        <taxon>Eukaryota</taxon>
        <taxon>Viridiplantae</taxon>
        <taxon>Streptophyta</taxon>
        <taxon>Embryophyta</taxon>
        <taxon>Tracheophyta</taxon>
        <taxon>Spermatophyta</taxon>
        <taxon>Magnoliopsida</taxon>
        <taxon>eudicotyledons</taxon>
        <taxon>Gunneridae</taxon>
        <taxon>Pentapetalae</taxon>
        <taxon>asterids</taxon>
        <taxon>lamiids</taxon>
        <taxon>Lamiales</taxon>
        <taxon>Orobanchaceae</taxon>
        <taxon>Orobanchaceae incertae sedis</taxon>
        <taxon>Phtheirospermum</taxon>
    </lineage>
</organism>
<dbReference type="InterPro" id="IPR032675">
    <property type="entry name" value="LRR_dom_sf"/>
</dbReference>
<dbReference type="Pfam" id="PF13855">
    <property type="entry name" value="LRR_8"/>
    <property type="match status" value="1"/>
</dbReference>
<dbReference type="Proteomes" id="UP000653305">
    <property type="component" value="Unassembled WGS sequence"/>
</dbReference>
<name>A0A830CFG8_9LAMI</name>
<keyword evidence="2" id="KW-1185">Reference proteome</keyword>
<keyword evidence="1" id="KW-0418">Kinase</keyword>
<dbReference type="GO" id="GO:0016301">
    <property type="term" value="F:kinase activity"/>
    <property type="evidence" value="ECO:0007669"/>
    <property type="project" value="UniProtKB-KW"/>
</dbReference>
<dbReference type="InterPro" id="IPR001611">
    <property type="entry name" value="Leu-rich_rpt"/>
</dbReference>
<evidence type="ECO:0000313" key="2">
    <source>
        <dbReference type="Proteomes" id="UP000653305"/>
    </source>
</evidence>
<accession>A0A830CFG8</accession>
<reference evidence="1" key="1">
    <citation type="submission" date="2020-07" db="EMBL/GenBank/DDBJ databases">
        <title>Ethylene signaling mediates host invasion by parasitic plants.</title>
        <authorList>
            <person name="Yoshida S."/>
        </authorList>
    </citation>
    <scope>NUCLEOTIDE SEQUENCE</scope>
    <source>
        <strain evidence="1">Okayama</strain>
    </source>
</reference>
<evidence type="ECO:0000313" key="1">
    <source>
        <dbReference type="EMBL" id="GFP98390.1"/>
    </source>
</evidence>
<keyword evidence="1" id="KW-0675">Receptor</keyword>
<dbReference type="Gene3D" id="3.80.10.10">
    <property type="entry name" value="Ribonuclease Inhibitor"/>
    <property type="match status" value="1"/>
</dbReference>
<dbReference type="PANTHER" id="PTHR48064:SF6">
    <property type="entry name" value="RECEPTOR-LIKE PROTEIN KINASE 2"/>
    <property type="match status" value="1"/>
</dbReference>
<keyword evidence="1" id="KW-0808">Transferase</keyword>
<proteinExistence type="predicted"/>
<dbReference type="SUPFAM" id="SSF52058">
    <property type="entry name" value="L domain-like"/>
    <property type="match status" value="1"/>
</dbReference>
<sequence length="124" mass="13652">MEVTGFDVYKIDRHMKEGNLSNLNLGGEISPAIGDLRNLESVDLSDNLLEGDKPFSISKLKQLEQLNLKNELIGPIPSTLAQTPNLKTLGLRGNMLTGTLSPGLCQLSGLWGNNPNRNDTREHW</sequence>
<comment type="caution">
    <text evidence="1">The sequence shown here is derived from an EMBL/GenBank/DDBJ whole genome shotgun (WGS) entry which is preliminary data.</text>
</comment>
<dbReference type="AlphaFoldDB" id="A0A830CFG8"/>
<dbReference type="OrthoDB" id="1719627at2759"/>
<dbReference type="PANTHER" id="PTHR48064">
    <property type="entry name" value="OS01G0750400 PROTEIN"/>
    <property type="match status" value="1"/>
</dbReference>